<dbReference type="Pfam" id="PF00534">
    <property type="entry name" value="Glycos_transf_1"/>
    <property type="match status" value="1"/>
</dbReference>
<dbReference type="Proteomes" id="UP000620559">
    <property type="component" value="Unassembled WGS sequence"/>
</dbReference>
<sequence>MKILYFQAHPVYGATENYVYTLAQRLNKADFQVGILYPDVPALQAFSKLENIQLLAVKSKYFAGNLIRYAYSIAKEIRKFDPDIIHINDPSPLGVIAARLAGVKKVVITHHTPELKTQYNWKGNLAKTLTFKLADYFIFTSEYDQEIGSKLDNIPAYKSKVIAYGLDMNKFSQTQVQRDTIRGDIREKLQIPQKNIVIGSAGRLEAQKAQLDLIKAANIICFKYDHVTFVLVGEGSLRTQLATQINNLGLSSKFLLPGFVNNIEEFLCAVDIFTMSSLFEGLCYAVVEAAAMSVPVVATAVGGMRYSVADNETGFLIEPRSPEKLAEKINFLIDNPDIAQQMGEKGRKRFMKLFTVERMISQTEAIYYQLLENNIEKFVKLGINV</sequence>
<dbReference type="Gene3D" id="3.40.50.2000">
    <property type="entry name" value="Glycogen Phosphorylase B"/>
    <property type="match status" value="2"/>
</dbReference>
<dbReference type="PANTHER" id="PTHR12526:SF638">
    <property type="entry name" value="SPORE COAT PROTEIN SA"/>
    <property type="match status" value="1"/>
</dbReference>
<feature type="domain" description="Glycosyl transferase family 1" evidence="1">
    <location>
        <begin position="184"/>
        <end position="349"/>
    </location>
</feature>
<accession>A0A8J7K163</accession>
<comment type="caution">
    <text evidence="3">The sequence shown here is derived from an EMBL/GenBank/DDBJ whole genome shotgun (WGS) entry which is preliminary data.</text>
</comment>
<name>A0A8J7K163_9CYAN</name>
<organism evidence="3 4">
    <name type="scientific">Plectonema cf. radiosum LEGE 06105</name>
    <dbReference type="NCBI Taxonomy" id="945769"/>
    <lineage>
        <taxon>Bacteria</taxon>
        <taxon>Bacillati</taxon>
        <taxon>Cyanobacteriota</taxon>
        <taxon>Cyanophyceae</taxon>
        <taxon>Oscillatoriophycideae</taxon>
        <taxon>Oscillatoriales</taxon>
        <taxon>Microcoleaceae</taxon>
        <taxon>Plectonema</taxon>
    </lineage>
</organism>
<proteinExistence type="predicted"/>
<reference evidence="3" key="1">
    <citation type="submission" date="2020-10" db="EMBL/GenBank/DDBJ databases">
        <authorList>
            <person name="Castelo-Branco R."/>
            <person name="Eusebio N."/>
            <person name="Adriana R."/>
            <person name="Vieira A."/>
            <person name="Brugerolle De Fraissinette N."/>
            <person name="Rezende De Castro R."/>
            <person name="Schneider M.P."/>
            <person name="Vasconcelos V."/>
            <person name="Leao P.N."/>
        </authorList>
    </citation>
    <scope>NUCLEOTIDE SEQUENCE</scope>
    <source>
        <strain evidence="3">LEGE 06105</strain>
    </source>
</reference>
<protein>
    <submittedName>
        <fullName evidence="3">Glycosyltransferase</fullName>
    </submittedName>
</protein>
<dbReference type="SUPFAM" id="SSF53756">
    <property type="entry name" value="UDP-Glycosyltransferase/glycogen phosphorylase"/>
    <property type="match status" value="1"/>
</dbReference>
<evidence type="ECO:0000313" key="4">
    <source>
        <dbReference type="Proteomes" id="UP000620559"/>
    </source>
</evidence>
<dbReference type="InterPro" id="IPR001296">
    <property type="entry name" value="Glyco_trans_1"/>
</dbReference>
<evidence type="ECO:0000259" key="1">
    <source>
        <dbReference type="Pfam" id="PF00534"/>
    </source>
</evidence>
<dbReference type="InterPro" id="IPR028098">
    <property type="entry name" value="Glyco_trans_4-like_N"/>
</dbReference>
<dbReference type="Pfam" id="PF13439">
    <property type="entry name" value="Glyco_transf_4"/>
    <property type="match status" value="1"/>
</dbReference>
<evidence type="ECO:0000259" key="2">
    <source>
        <dbReference type="Pfam" id="PF13439"/>
    </source>
</evidence>
<dbReference type="RefSeq" id="WP_193922401.1">
    <property type="nucleotide sequence ID" value="NZ_JADEWL010000062.1"/>
</dbReference>
<gene>
    <name evidence="3" type="ORF">IQ247_17885</name>
</gene>
<keyword evidence="4" id="KW-1185">Reference proteome</keyword>
<feature type="domain" description="Glycosyltransferase subfamily 4-like N-terminal" evidence="2">
    <location>
        <begin position="16"/>
        <end position="169"/>
    </location>
</feature>
<dbReference type="EMBL" id="JADEWL010000062">
    <property type="protein sequence ID" value="MBE9214516.1"/>
    <property type="molecule type" value="Genomic_DNA"/>
</dbReference>
<evidence type="ECO:0000313" key="3">
    <source>
        <dbReference type="EMBL" id="MBE9214516.1"/>
    </source>
</evidence>
<dbReference type="AlphaFoldDB" id="A0A8J7K163"/>
<dbReference type="PANTHER" id="PTHR12526">
    <property type="entry name" value="GLYCOSYLTRANSFERASE"/>
    <property type="match status" value="1"/>
</dbReference>
<dbReference type="GO" id="GO:0016757">
    <property type="term" value="F:glycosyltransferase activity"/>
    <property type="evidence" value="ECO:0007669"/>
    <property type="project" value="InterPro"/>
</dbReference>